<dbReference type="PANTHER" id="PTHR46929">
    <property type="entry name" value="EXPRESSED PROTEIN"/>
    <property type="match status" value="1"/>
</dbReference>
<evidence type="ECO:0000313" key="4">
    <source>
        <dbReference type="Proteomes" id="UP001388673"/>
    </source>
</evidence>
<dbReference type="PANTHER" id="PTHR46929:SF3">
    <property type="entry name" value="MYB_SANT-LIKE DOMAIN-CONTAINING PROTEIN"/>
    <property type="match status" value="1"/>
</dbReference>
<dbReference type="PROSITE" id="PS50090">
    <property type="entry name" value="MYB_LIKE"/>
    <property type="match status" value="1"/>
</dbReference>
<name>A0AAW0YWB0_9TREE</name>
<gene>
    <name evidence="3" type="ORF">IAR55_004064</name>
</gene>
<accession>A0AAW0YWB0</accession>
<dbReference type="EMBL" id="JBCAWK010000007">
    <property type="protein sequence ID" value="KAK8853360.1"/>
    <property type="molecule type" value="Genomic_DNA"/>
</dbReference>
<dbReference type="GeneID" id="92181322"/>
<feature type="compositionally biased region" description="Acidic residues" evidence="1">
    <location>
        <begin position="261"/>
        <end position="270"/>
    </location>
</feature>
<dbReference type="Proteomes" id="UP001388673">
    <property type="component" value="Unassembled WGS sequence"/>
</dbReference>
<feature type="region of interest" description="Disordered" evidence="1">
    <location>
        <begin position="254"/>
        <end position="435"/>
    </location>
</feature>
<comment type="caution">
    <text evidence="3">The sequence shown here is derived from an EMBL/GenBank/DDBJ whole genome shotgun (WGS) entry which is preliminary data.</text>
</comment>
<evidence type="ECO:0000256" key="1">
    <source>
        <dbReference type="SAM" id="MobiDB-lite"/>
    </source>
</evidence>
<dbReference type="InterPro" id="IPR024752">
    <property type="entry name" value="Myb/SANT-like_dom"/>
</dbReference>
<feature type="domain" description="Myb-like" evidence="2">
    <location>
        <begin position="11"/>
        <end position="80"/>
    </location>
</feature>
<feature type="region of interest" description="Disordered" evidence="1">
    <location>
        <begin position="199"/>
        <end position="229"/>
    </location>
</feature>
<dbReference type="InterPro" id="IPR001005">
    <property type="entry name" value="SANT/Myb"/>
</dbReference>
<feature type="compositionally biased region" description="Low complexity" evidence="1">
    <location>
        <begin position="392"/>
        <end position="409"/>
    </location>
</feature>
<dbReference type="Pfam" id="PF12776">
    <property type="entry name" value="Myb_DNA-bind_3"/>
    <property type="match status" value="1"/>
</dbReference>
<dbReference type="KEGG" id="kne:92181322"/>
<proteinExistence type="predicted"/>
<keyword evidence="4" id="KW-1185">Reference proteome</keyword>
<evidence type="ECO:0000313" key="3">
    <source>
        <dbReference type="EMBL" id="KAK8853360.1"/>
    </source>
</evidence>
<protein>
    <recommendedName>
        <fullName evidence="2">Myb-like domain-containing protein</fullName>
    </recommendedName>
</protein>
<dbReference type="RefSeq" id="XP_066802546.1">
    <property type="nucleotide sequence ID" value="XM_066947167.1"/>
</dbReference>
<dbReference type="Gene3D" id="1.10.10.60">
    <property type="entry name" value="Homeodomain-like"/>
    <property type="match status" value="1"/>
</dbReference>
<feature type="compositionally biased region" description="Low complexity" evidence="1">
    <location>
        <begin position="347"/>
        <end position="358"/>
    </location>
</feature>
<evidence type="ECO:0000259" key="2">
    <source>
        <dbReference type="PROSITE" id="PS50090"/>
    </source>
</evidence>
<organism evidence="3 4">
    <name type="scientific">Kwoniella newhampshirensis</name>
    <dbReference type="NCBI Taxonomy" id="1651941"/>
    <lineage>
        <taxon>Eukaryota</taxon>
        <taxon>Fungi</taxon>
        <taxon>Dikarya</taxon>
        <taxon>Basidiomycota</taxon>
        <taxon>Agaricomycotina</taxon>
        <taxon>Tremellomycetes</taxon>
        <taxon>Tremellales</taxon>
        <taxon>Cryptococcaceae</taxon>
        <taxon>Kwoniella</taxon>
    </lineage>
</organism>
<dbReference type="AlphaFoldDB" id="A0AAW0YWB0"/>
<sequence>MSSTSSEPHLKDRKRSAHWTDSDTETLVNLLLRYKDTGRTADNGFKPEIWREASGLLESSTYMGGPKTPDACKSRWQRLQRDYKAAKDMEAMPGFTWDRNTHRLSATPAAWENAEKQLDSYKYRKIHLPCFDSLAVLCALEGSRSRARHSKGRTSLASVSDTSSLLNLSVSSAGPGSQQVNGVHPHVHPHSHNMGNGHGQGHNGHAHTHGMTNGNGNGHGHVPHGQHDPNVSVNANANANALAQLQGQLQQDHGVFNWGEGGDEDGEGEFDSSFTLPDGAFNIGQKRPMPFDPSLLSGPSTSHSQPIQIPSNSPPKKPRSSNSLSGRPPSMTHLSSTHPHQHHQHHQSQQQQNQQPNQVPFHYTLPPVSAQPHHPHQHNQGGHAPRSPDFATSTPNTNTNPNNGNNGSGLLDPHILQTPPGMLKPFTPTSTPGTGSAPGNLVLPLQALSAEVSQAGLSEAQRRTEAILQLQSKELDMRDEDLVEVMAEFESSVAAADTYLAIRKEGLRKMWLASVVKRRKR</sequence>
<reference evidence="3 4" key="1">
    <citation type="journal article" date="2024" name="bioRxiv">
        <title>Comparative genomics of Cryptococcus and Kwoniella reveals pathogenesis evolution and contrasting karyotype dynamics via intercentromeric recombination or chromosome fusion.</title>
        <authorList>
            <person name="Coelho M.A."/>
            <person name="David-Palma M."/>
            <person name="Shea T."/>
            <person name="Bowers K."/>
            <person name="McGinley-Smith S."/>
            <person name="Mohammad A.W."/>
            <person name="Gnirke A."/>
            <person name="Yurkov A.M."/>
            <person name="Nowrousian M."/>
            <person name="Sun S."/>
            <person name="Cuomo C.A."/>
            <person name="Heitman J."/>
        </authorList>
    </citation>
    <scope>NUCLEOTIDE SEQUENCE [LARGE SCALE GENOMIC DNA]</scope>
    <source>
        <strain evidence="3 4">CBS 13917</strain>
    </source>
</reference>